<gene>
    <name evidence="2" type="ORF">SEMRO_1027_G233010.1</name>
</gene>
<organism evidence="2 3">
    <name type="scientific">Seminavis robusta</name>
    <dbReference type="NCBI Taxonomy" id="568900"/>
    <lineage>
        <taxon>Eukaryota</taxon>
        <taxon>Sar</taxon>
        <taxon>Stramenopiles</taxon>
        <taxon>Ochrophyta</taxon>
        <taxon>Bacillariophyta</taxon>
        <taxon>Bacillariophyceae</taxon>
        <taxon>Bacillariophycidae</taxon>
        <taxon>Naviculales</taxon>
        <taxon>Naviculaceae</taxon>
        <taxon>Seminavis</taxon>
    </lineage>
</organism>
<protein>
    <submittedName>
        <fullName evidence="2">Uncharacterized protein</fullName>
    </submittedName>
</protein>
<dbReference type="Proteomes" id="UP001153069">
    <property type="component" value="Unassembled WGS sequence"/>
</dbReference>
<feature type="compositionally biased region" description="Basic and acidic residues" evidence="1">
    <location>
        <begin position="125"/>
        <end position="155"/>
    </location>
</feature>
<dbReference type="OrthoDB" id="47630at2759"/>
<keyword evidence="3" id="KW-1185">Reference proteome</keyword>
<dbReference type="EMBL" id="CAICTM010001025">
    <property type="protein sequence ID" value="CAB9519570.1"/>
    <property type="molecule type" value="Genomic_DNA"/>
</dbReference>
<reference evidence="2" key="1">
    <citation type="submission" date="2020-06" db="EMBL/GenBank/DDBJ databases">
        <authorList>
            <consortium name="Plant Systems Biology data submission"/>
        </authorList>
    </citation>
    <scope>NUCLEOTIDE SEQUENCE</scope>
    <source>
        <strain evidence="2">D6</strain>
    </source>
</reference>
<evidence type="ECO:0000313" key="2">
    <source>
        <dbReference type="EMBL" id="CAB9519570.1"/>
    </source>
</evidence>
<name>A0A9N8EFQ7_9STRA</name>
<evidence type="ECO:0000256" key="1">
    <source>
        <dbReference type="SAM" id="MobiDB-lite"/>
    </source>
</evidence>
<evidence type="ECO:0000313" key="3">
    <source>
        <dbReference type="Proteomes" id="UP001153069"/>
    </source>
</evidence>
<feature type="region of interest" description="Disordered" evidence="1">
    <location>
        <begin position="118"/>
        <end position="155"/>
    </location>
</feature>
<comment type="caution">
    <text evidence="2">The sequence shown here is derived from an EMBL/GenBank/DDBJ whole genome shotgun (WGS) entry which is preliminary data.</text>
</comment>
<dbReference type="AlphaFoldDB" id="A0A9N8EFQ7"/>
<accession>A0A9N8EFQ7</accession>
<proteinExistence type="predicted"/>
<sequence>MITTDALSDGSLQDFDNLVPGIFESESNILVTNQSNAFMVAPGVQPSTALFAEQDSRRGFLVASAGAAVGVLIQGNAPALAVDDLAMPSAEEEAAQRKAEMDARIKLKAELKAKAASPKTFQDGLKAEKEKREKDKSMTQAERRNAMCEDLGRGC</sequence>